<keyword evidence="7 8" id="KW-0472">Membrane</keyword>
<evidence type="ECO:0000256" key="6">
    <source>
        <dbReference type="ARBA" id="ARBA00022989"/>
    </source>
</evidence>
<name>A0A6L6QIK6_9BURK</name>
<dbReference type="RefSeq" id="WP_155455018.1">
    <property type="nucleotide sequence ID" value="NZ_WNKX01000011.1"/>
</dbReference>
<evidence type="ECO:0000256" key="8">
    <source>
        <dbReference type="RuleBase" id="RU365088"/>
    </source>
</evidence>
<dbReference type="GO" id="GO:0005886">
    <property type="term" value="C:plasma membrane"/>
    <property type="evidence" value="ECO:0007669"/>
    <property type="project" value="UniProtKB-SubCell"/>
</dbReference>
<dbReference type="NCBIfam" id="TIGR00710">
    <property type="entry name" value="efflux_Bcr_CflA"/>
    <property type="match status" value="1"/>
</dbReference>
<comment type="similarity">
    <text evidence="2 8">Belongs to the major facilitator superfamily. Bcr/CmlA family.</text>
</comment>
<proteinExistence type="inferred from homology"/>
<evidence type="ECO:0000256" key="5">
    <source>
        <dbReference type="ARBA" id="ARBA00022692"/>
    </source>
</evidence>
<feature type="transmembrane region" description="Helical" evidence="8">
    <location>
        <begin position="210"/>
        <end position="233"/>
    </location>
</feature>
<feature type="transmembrane region" description="Helical" evidence="8">
    <location>
        <begin position="161"/>
        <end position="180"/>
    </location>
</feature>
<feature type="transmembrane region" description="Helical" evidence="8">
    <location>
        <begin position="337"/>
        <end position="358"/>
    </location>
</feature>
<dbReference type="Proteomes" id="UP000472320">
    <property type="component" value="Unassembled WGS sequence"/>
</dbReference>
<accession>A0A6L6QIK6</accession>
<dbReference type="Pfam" id="PF07690">
    <property type="entry name" value="MFS_1"/>
    <property type="match status" value="1"/>
</dbReference>
<sequence>MKNILLTLLLAGLTMVGPLAIDTYLPSFPAIAATFSASPMAIQQTLSLFLFTFAFMMLFYGTLSDSFGRRPVILWSLVLYVLASLGGALAGSFGFLLGARILQGLASGAGSVIGRAIVQDRFDGVAAQKMLGNIMMVFGLAPAIAPVLGGWMQVTFGWRSIFWFLTGFGLLMWVSVWRWLPESLPQDKRHPLHLGAIARNYWMVLKHRQFLLLSVALGAAFGGFALYIGSAAYFIMEILKLPETAFAWLFIPLISGHVLGASVSGKLAHRLAPPKLIGLSYALMAVAAALNVAYNWFFAATVPWAVLPLFLFSFSLALAMPPLTLAGMNLFPQHSGLAASMQSFLQMMLFALVSGLVAPLLFGSALYLAFGLAACLVVSYASYRGATHGQHGPAHDQGQGAGVTS</sequence>
<evidence type="ECO:0000256" key="4">
    <source>
        <dbReference type="ARBA" id="ARBA00022475"/>
    </source>
</evidence>
<feature type="transmembrane region" description="Helical" evidence="8">
    <location>
        <begin position="42"/>
        <end position="60"/>
    </location>
</feature>
<evidence type="ECO:0000313" key="10">
    <source>
        <dbReference type="EMBL" id="MTW12079.1"/>
    </source>
</evidence>
<dbReference type="InterPro" id="IPR004812">
    <property type="entry name" value="Efflux_drug-R_Bcr/CmlA"/>
</dbReference>
<evidence type="ECO:0000256" key="3">
    <source>
        <dbReference type="ARBA" id="ARBA00022448"/>
    </source>
</evidence>
<keyword evidence="3 8" id="KW-0813">Transport</keyword>
<feature type="transmembrane region" description="Helical" evidence="8">
    <location>
        <begin position="130"/>
        <end position="149"/>
    </location>
</feature>
<keyword evidence="5 8" id="KW-0812">Transmembrane</keyword>
<dbReference type="InterPro" id="IPR036259">
    <property type="entry name" value="MFS_trans_sf"/>
</dbReference>
<evidence type="ECO:0000256" key="1">
    <source>
        <dbReference type="ARBA" id="ARBA00004651"/>
    </source>
</evidence>
<comment type="caution">
    <text evidence="8">Lacks conserved residue(s) required for the propagation of feature annotation.</text>
</comment>
<dbReference type="SUPFAM" id="SSF103473">
    <property type="entry name" value="MFS general substrate transporter"/>
    <property type="match status" value="1"/>
</dbReference>
<gene>
    <name evidence="10" type="ORF">GM658_15850</name>
</gene>
<evidence type="ECO:0000256" key="7">
    <source>
        <dbReference type="ARBA" id="ARBA00023136"/>
    </source>
</evidence>
<dbReference type="Gene3D" id="1.20.1720.10">
    <property type="entry name" value="Multidrug resistance protein D"/>
    <property type="match status" value="1"/>
</dbReference>
<dbReference type="OrthoDB" id="9814303at2"/>
<dbReference type="InterPro" id="IPR011701">
    <property type="entry name" value="MFS"/>
</dbReference>
<dbReference type="GO" id="GO:0042910">
    <property type="term" value="F:xenobiotic transmembrane transporter activity"/>
    <property type="evidence" value="ECO:0007669"/>
    <property type="project" value="InterPro"/>
</dbReference>
<evidence type="ECO:0000256" key="2">
    <source>
        <dbReference type="ARBA" id="ARBA00006236"/>
    </source>
</evidence>
<feature type="transmembrane region" description="Helical" evidence="8">
    <location>
        <begin position="245"/>
        <end position="264"/>
    </location>
</feature>
<evidence type="ECO:0000259" key="9">
    <source>
        <dbReference type="PROSITE" id="PS50850"/>
    </source>
</evidence>
<keyword evidence="8" id="KW-0997">Cell inner membrane</keyword>
<dbReference type="PROSITE" id="PS50850">
    <property type="entry name" value="MFS"/>
    <property type="match status" value="1"/>
</dbReference>
<reference evidence="10 11" key="1">
    <citation type="submission" date="2019-11" db="EMBL/GenBank/DDBJ databases">
        <title>Type strains purchased from KCTC, JCM and DSMZ.</title>
        <authorList>
            <person name="Lu H."/>
        </authorList>
    </citation>
    <scope>NUCLEOTIDE SEQUENCE [LARGE SCALE GENOMIC DNA]</scope>
    <source>
        <strain evidence="10 11">JCM 31587</strain>
    </source>
</reference>
<organism evidence="10 11">
    <name type="scientific">Massilia eburnea</name>
    <dbReference type="NCBI Taxonomy" id="1776165"/>
    <lineage>
        <taxon>Bacteria</taxon>
        <taxon>Pseudomonadati</taxon>
        <taxon>Pseudomonadota</taxon>
        <taxon>Betaproteobacteria</taxon>
        <taxon>Burkholderiales</taxon>
        <taxon>Oxalobacteraceae</taxon>
        <taxon>Telluria group</taxon>
        <taxon>Massilia</taxon>
    </lineage>
</organism>
<feature type="transmembrane region" description="Helical" evidence="8">
    <location>
        <begin position="304"/>
        <end position="325"/>
    </location>
</feature>
<dbReference type="InterPro" id="IPR050189">
    <property type="entry name" value="MFS_Efflux_Transporters"/>
</dbReference>
<dbReference type="PANTHER" id="PTHR43124">
    <property type="entry name" value="PURINE EFFLUX PUMP PBUE"/>
    <property type="match status" value="1"/>
</dbReference>
<keyword evidence="11" id="KW-1185">Reference proteome</keyword>
<keyword evidence="6 8" id="KW-1133">Transmembrane helix</keyword>
<feature type="transmembrane region" description="Helical" evidence="8">
    <location>
        <begin position="276"/>
        <end position="298"/>
    </location>
</feature>
<dbReference type="GO" id="GO:1990961">
    <property type="term" value="P:xenobiotic detoxification by transmembrane export across the plasma membrane"/>
    <property type="evidence" value="ECO:0007669"/>
    <property type="project" value="InterPro"/>
</dbReference>
<dbReference type="InterPro" id="IPR020846">
    <property type="entry name" value="MFS_dom"/>
</dbReference>
<comment type="subcellular location">
    <subcellularLocation>
        <location evidence="8">Cell inner membrane</location>
        <topology evidence="8">Multi-pass membrane protein</topology>
    </subcellularLocation>
    <subcellularLocation>
        <location evidence="1">Cell membrane</location>
        <topology evidence="1">Multi-pass membrane protein</topology>
    </subcellularLocation>
</comment>
<feature type="transmembrane region" description="Helical" evidence="8">
    <location>
        <begin position="72"/>
        <end position="95"/>
    </location>
</feature>
<keyword evidence="4" id="KW-1003">Cell membrane</keyword>
<dbReference type="AlphaFoldDB" id="A0A6L6QIK6"/>
<dbReference type="EMBL" id="WNKX01000011">
    <property type="protein sequence ID" value="MTW12079.1"/>
    <property type="molecule type" value="Genomic_DNA"/>
</dbReference>
<comment type="caution">
    <text evidence="10">The sequence shown here is derived from an EMBL/GenBank/DDBJ whole genome shotgun (WGS) entry which is preliminary data.</text>
</comment>
<protein>
    <recommendedName>
        <fullName evidence="8">Bcr/CflA family efflux transporter</fullName>
    </recommendedName>
</protein>
<feature type="domain" description="Major facilitator superfamily (MFS) profile" evidence="9">
    <location>
        <begin position="4"/>
        <end position="387"/>
    </location>
</feature>
<dbReference type="PANTHER" id="PTHR43124:SF3">
    <property type="entry name" value="CHLORAMPHENICOL EFFLUX PUMP RV0191"/>
    <property type="match status" value="1"/>
</dbReference>
<dbReference type="CDD" id="cd17320">
    <property type="entry name" value="MFS_MdfA_MDR_like"/>
    <property type="match status" value="1"/>
</dbReference>
<evidence type="ECO:0000313" key="11">
    <source>
        <dbReference type="Proteomes" id="UP000472320"/>
    </source>
</evidence>